<proteinExistence type="predicted"/>
<dbReference type="EMBL" id="VSSQ01000350">
    <property type="protein sequence ID" value="MPL92188.1"/>
    <property type="molecule type" value="Genomic_DNA"/>
</dbReference>
<organism evidence="1">
    <name type="scientific">bioreactor metagenome</name>
    <dbReference type="NCBI Taxonomy" id="1076179"/>
    <lineage>
        <taxon>unclassified sequences</taxon>
        <taxon>metagenomes</taxon>
        <taxon>ecological metagenomes</taxon>
    </lineage>
</organism>
<evidence type="ECO:0000313" key="1">
    <source>
        <dbReference type="EMBL" id="MPL92188.1"/>
    </source>
</evidence>
<sequence length="321" mass="36891">MKTHTLAVLVLISLLTLISCENEDINLPDSHTINAVVENGSRYNTFVSHVKAVIDYGDVEFDVFMTEYKNGGFKLTLPAVIPDNMLVSADELSEDSKPFFRLISDKNAKFTEVRFFAYNKQNNTSLYEFRCISESSSFKNCSYVYADRDFSIRGKLKGYNSIGAKNYLEYDVDLKKGWNVMYQLSNLITTKKPEDFTYKWQYTGAMALNIVEYEHYKYTDSNQNTIYLRFQGDKYIISFDGELKQIDFDAFYNEYIGRSYWSSSDLQSAGTWTVVGNGNEIYFSGIMSSYTAFITDGGEKINFSHIYHHRLSVSSAVLSKY</sequence>
<protein>
    <submittedName>
        <fullName evidence="1">Uncharacterized protein</fullName>
    </submittedName>
</protein>
<dbReference type="AlphaFoldDB" id="A0A644VLF4"/>
<comment type="caution">
    <text evidence="1">The sequence shown here is derived from an EMBL/GenBank/DDBJ whole genome shotgun (WGS) entry which is preliminary data.</text>
</comment>
<gene>
    <name evidence="1" type="ORF">SDC9_38285</name>
</gene>
<dbReference type="PROSITE" id="PS51257">
    <property type="entry name" value="PROKAR_LIPOPROTEIN"/>
    <property type="match status" value="1"/>
</dbReference>
<name>A0A644VLF4_9ZZZZ</name>
<reference evidence="1" key="1">
    <citation type="submission" date="2019-08" db="EMBL/GenBank/DDBJ databases">
        <authorList>
            <person name="Kucharzyk K."/>
            <person name="Murdoch R.W."/>
            <person name="Higgins S."/>
            <person name="Loffler F."/>
        </authorList>
    </citation>
    <scope>NUCLEOTIDE SEQUENCE</scope>
</reference>
<accession>A0A644VLF4</accession>